<gene>
    <name evidence="1" type="ORF">METZ01_LOCUS278781</name>
</gene>
<evidence type="ECO:0000313" key="1">
    <source>
        <dbReference type="EMBL" id="SVC25927.1"/>
    </source>
</evidence>
<name>A0A382KSX8_9ZZZZ</name>
<dbReference type="AlphaFoldDB" id="A0A382KSX8"/>
<reference evidence="1" key="1">
    <citation type="submission" date="2018-05" db="EMBL/GenBank/DDBJ databases">
        <authorList>
            <person name="Lanie J.A."/>
            <person name="Ng W.-L."/>
            <person name="Kazmierczak K.M."/>
            <person name="Andrzejewski T.M."/>
            <person name="Davidsen T.M."/>
            <person name="Wayne K.J."/>
            <person name="Tettelin H."/>
            <person name="Glass J.I."/>
            <person name="Rusch D."/>
            <person name="Podicherti R."/>
            <person name="Tsui H.-C.T."/>
            <person name="Winkler M.E."/>
        </authorList>
    </citation>
    <scope>NUCLEOTIDE SEQUENCE</scope>
</reference>
<sequence length="25" mass="2886">MLNLVVFVAVQAKTHFDWGFPTHDI</sequence>
<organism evidence="1">
    <name type="scientific">marine metagenome</name>
    <dbReference type="NCBI Taxonomy" id="408172"/>
    <lineage>
        <taxon>unclassified sequences</taxon>
        <taxon>metagenomes</taxon>
        <taxon>ecological metagenomes</taxon>
    </lineage>
</organism>
<feature type="non-terminal residue" evidence="1">
    <location>
        <position position="25"/>
    </location>
</feature>
<protein>
    <submittedName>
        <fullName evidence="1">Uncharacterized protein</fullName>
    </submittedName>
</protein>
<proteinExistence type="predicted"/>
<accession>A0A382KSX8</accession>
<dbReference type="EMBL" id="UINC01081765">
    <property type="protein sequence ID" value="SVC25927.1"/>
    <property type="molecule type" value="Genomic_DNA"/>
</dbReference>